<dbReference type="AlphaFoldDB" id="A0A841I3W1"/>
<gene>
    <name evidence="3" type="ORF">HNR42_002504</name>
</gene>
<reference evidence="3 4" key="1">
    <citation type="submission" date="2020-08" db="EMBL/GenBank/DDBJ databases">
        <title>Genomic Encyclopedia of Type Strains, Phase IV (KMG-IV): sequencing the most valuable type-strain genomes for metagenomic binning, comparative biology and taxonomic classification.</title>
        <authorList>
            <person name="Goeker M."/>
        </authorList>
    </citation>
    <scope>NUCLEOTIDE SEQUENCE [LARGE SCALE GENOMIC DNA]</scope>
    <source>
        <strain evidence="3 4">DSM 21458</strain>
    </source>
</reference>
<dbReference type="Proteomes" id="UP000569951">
    <property type="component" value="Unassembled WGS sequence"/>
</dbReference>
<dbReference type="PANTHER" id="PTHR22946">
    <property type="entry name" value="DIENELACTONE HYDROLASE DOMAIN-CONTAINING PROTEIN-RELATED"/>
    <property type="match status" value="1"/>
</dbReference>
<protein>
    <submittedName>
        <fullName evidence="3">Dipeptidyl aminopeptidase/acylaminoacyl peptidase</fullName>
    </submittedName>
</protein>
<sequence length="308" mass="33869">MRRPPTALLALVLPPAFLWQSAPQGNLEVTHVRYGVDNLQIRGLVCAPRTFRPGRPLLMLEHGGFSSEPSLELCRRFAEQGYVVAQSAYRGQGGSQGQVEACMGEVRDSRALQRLVQDRYLTSKVGFLGVSLGGCVALKAAAGQSGVGAVVTLISPTDFAEQVGILQRTRPDAVNRWHQIFGGSPQDNPQAYAQRSPLAAAARVKAPLMVVAADQDPLIPVSQSCRVRDVRRKAGFRVLEVRLNRQGEPYRGELKAWRRCAGERPLGQLPPLRGEDVLLHYGDLFHTSTPQMWNAAEQFLAAYLQPRR</sequence>
<dbReference type="Pfam" id="PF00326">
    <property type="entry name" value="Peptidase_S9"/>
    <property type="match status" value="1"/>
</dbReference>
<evidence type="ECO:0000313" key="3">
    <source>
        <dbReference type="EMBL" id="MBB6099068.1"/>
    </source>
</evidence>
<feature type="domain" description="Peptidase S9 prolyl oligopeptidase catalytic" evidence="2">
    <location>
        <begin position="77"/>
        <end position="235"/>
    </location>
</feature>
<dbReference type="PANTHER" id="PTHR22946:SF9">
    <property type="entry name" value="POLYKETIDE TRANSFERASE AF380"/>
    <property type="match status" value="1"/>
</dbReference>
<keyword evidence="3" id="KW-0031">Aminopeptidase</keyword>
<dbReference type="GO" id="GO:0004177">
    <property type="term" value="F:aminopeptidase activity"/>
    <property type="evidence" value="ECO:0007669"/>
    <property type="project" value="UniProtKB-KW"/>
</dbReference>
<dbReference type="Gene3D" id="3.40.50.1820">
    <property type="entry name" value="alpha/beta hydrolase"/>
    <property type="match status" value="1"/>
</dbReference>
<keyword evidence="3" id="KW-0645">Protease</keyword>
<keyword evidence="4" id="KW-1185">Reference proteome</keyword>
<dbReference type="InterPro" id="IPR050261">
    <property type="entry name" value="FrsA_esterase"/>
</dbReference>
<evidence type="ECO:0000259" key="2">
    <source>
        <dbReference type="Pfam" id="PF00326"/>
    </source>
</evidence>
<dbReference type="InterPro" id="IPR001375">
    <property type="entry name" value="Peptidase_S9_cat"/>
</dbReference>
<evidence type="ECO:0000256" key="1">
    <source>
        <dbReference type="ARBA" id="ARBA00022801"/>
    </source>
</evidence>
<proteinExistence type="predicted"/>
<accession>A0A841I3W1</accession>
<dbReference type="SUPFAM" id="SSF53474">
    <property type="entry name" value="alpha/beta-Hydrolases"/>
    <property type="match status" value="1"/>
</dbReference>
<dbReference type="InterPro" id="IPR029058">
    <property type="entry name" value="AB_hydrolase_fold"/>
</dbReference>
<dbReference type="RefSeq" id="WP_183987824.1">
    <property type="nucleotide sequence ID" value="NZ_JACHHG010000009.1"/>
</dbReference>
<comment type="caution">
    <text evidence="3">The sequence shown here is derived from an EMBL/GenBank/DDBJ whole genome shotgun (WGS) entry which is preliminary data.</text>
</comment>
<organism evidence="3 4">
    <name type="scientific">Deinobacterium chartae</name>
    <dbReference type="NCBI Taxonomy" id="521158"/>
    <lineage>
        <taxon>Bacteria</taxon>
        <taxon>Thermotogati</taxon>
        <taxon>Deinococcota</taxon>
        <taxon>Deinococci</taxon>
        <taxon>Deinococcales</taxon>
        <taxon>Deinococcaceae</taxon>
        <taxon>Deinobacterium</taxon>
    </lineage>
</organism>
<name>A0A841I3W1_9DEIO</name>
<evidence type="ECO:0000313" key="4">
    <source>
        <dbReference type="Proteomes" id="UP000569951"/>
    </source>
</evidence>
<dbReference type="GO" id="GO:0006508">
    <property type="term" value="P:proteolysis"/>
    <property type="evidence" value="ECO:0007669"/>
    <property type="project" value="InterPro"/>
</dbReference>
<dbReference type="GO" id="GO:0052689">
    <property type="term" value="F:carboxylic ester hydrolase activity"/>
    <property type="evidence" value="ECO:0007669"/>
    <property type="project" value="UniProtKB-ARBA"/>
</dbReference>
<dbReference type="EMBL" id="JACHHG010000009">
    <property type="protein sequence ID" value="MBB6099068.1"/>
    <property type="molecule type" value="Genomic_DNA"/>
</dbReference>
<dbReference type="GO" id="GO:0008236">
    <property type="term" value="F:serine-type peptidase activity"/>
    <property type="evidence" value="ECO:0007669"/>
    <property type="project" value="InterPro"/>
</dbReference>
<keyword evidence="1" id="KW-0378">Hydrolase</keyword>